<evidence type="ECO:0000259" key="3">
    <source>
        <dbReference type="Pfam" id="PF11977"/>
    </source>
</evidence>
<dbReference type="SUPFAM" id="SSF54791">
    <property type="entry name" value="Eukaryotic type KH-domain (KH-domain type I)"/>
    <property type="match status" value="1"/>
</dbReference>
<feature type="region of interest" description="Disordered" evidence="2">
    <location>
        <begin position="149"/>
        <end position="176"/>
    </location>
</feature>
<protein>
    <recommendedName>
        <fullName evidence="3">RNase NYN domain-containing protein</fullName>
    </recommendedName>
</protein>
<dbReference type="Gene3D" id="3.30.1370.10">
    <property type="entry name" value="K Homology domain, type 1"/>
    <property type="match status" value="1"/>
</dbReference>
<feature type="compositionally biased region" description="Low complexity" evidence="2">
    <location>
        <begin position="308"/>
        <end position="323"/>
    </location>
</feature>
<dbReference type="EMBL" id="KI913124">
    <property type="protein sequence ID" value="ETV81542.1"/>
    <property type="molecule type" value="Genomic_DNA"/>
</dbReference>
<name>W4GPB5_APHAT</name>
<dbReference type="InterPro" id="IPR021869">
    <property type="entry name" value="RNase_Zc3h12_NYN"/>
</dbReference>
<feature type="region of interest" description="Disordered" evidence="2">
    <location>
        <begin position="288"/>
        <end position="323"/>
    </location>
</feature>
<dbReference type="AlphaFoldDB" id="W4GPB5"/>
<reference evidence="4" key="1">
    <citation type="submission" date="2013-12" db="EMBL/GenBank/DDBJ databases">
        <title>The Genome Sequence of Aphanomyces astaci APO3.</title>
        <authorList>
            <consortium name="The Broad Institute Genomics Platform"/>
            <person name="Russ C."/>
            <person name="Tyler B."/>
            <person name="van West P."/>
            <person name="Dieguez-Uribeondo J."/>
            <person name="Young S.K."/>
            <person name="Zeng Q."/>
            <person name="Gargeya S."/>
            <person name="Fitzgerald M."/>
            <person name="Abouelleil A."/>
            <person name="Alvarado L."/>
            <person name="Chapman S.B."/>
            <person name="Gainer-Dewar J."/>
            <person name="Goldberg J."/>
            <person name="Griggs A."/>
            <person name="Gujja S."/>
            <person name="Hansen M."/>
            <person name="Howarth C."/>
            <person name="Imamovic A."/>
            <person name="Ireland A."/>
            <person name="Larimer J."/>
            <person name="McCowan C."/>
            <person name="Murphy C."/>
            <person name="Pearson M."/>
            <person name="Poon T.W."/>
            <person name="Priest M."/>
            <person name="Roberts A."/>
            <person name="Saif S."/>
            <person name="Shea T."/>
            <person name="Sykes S."/>
            <person name="Wortman J."/>
            <person name="Nusbaum C."/>
            <person name="Birren B."/>
        </authorList>
    </citation>
    <scope>NUCLEOTIDE SEQUENCE [LARGE SCALE GENOMIC DNA]</scope>
    <source>
        <strain evidence="4">APO3</strain>
    </source>
</reference>
<evidence type="ECO:0000256" key="1">
    <source>
        <dbReference type="PROSITE-ProRule" id="PRU00117"/>
    </source>
</evidence>
<feature type="domain" description="RNase NYN" evidence="3">
    <location>
        <begin position="3"/>
        <end position="141"/>
    </location>
</feature>
<dbReference type="GO" id="GO:0003723">
    <property type="term" value="F:RNA binding"/>
    <property type="evidence" value="ECO:0007669"/>
    <property type="project" value="UniProtKB-UniRule"/>
</dbReference>
<feature type="region of interest" description="Disordered" evidence="2">
    <location>
        <begin position="195"/>
        <end position="214"/>
    </location>
</feature>
<dbReference type="VEuPathDB" id="FungiDB:H257_06032"/>
<sequence length="323" mass="36614">MATVVLDAANVATVSSGILRVQRLEAALEYFQRLNVRCIAFAPRYWVDGLQVFEDDATKSTLRALVDTDKLVLTPPQAHDDYYVIDYATKHDGYVVSNDMFRDHVMHKRRFNGHTLTIAWVKTRCIDFTFVGLEFLPNSQVMDKVLHHVPRPPPPLPTSLASAAAPDHHQSSTSFTSGIQSPVAIAPVAMSYDDDDVDMGGSHHHDSPPASNSRRVVDMSEAVYIDVPMWIVAHLYENDGAGLKYFQELTGTYMQLPRVVPLGKPTTTLSIHGSRDKCERAMHEVHSYLQHQQHMQSHHPPPQPQYPPQHQQHQQQQQQQYYY</sequence>
<dbReference type="RefSeq" id="XP_009829400.1">
    <property type="nucleotide sequence ID" value="XM_009831098.1"/>
</dbReference>
<evidence type="ECO:0000256" key="2">
    <source>
        <dbReference type="SAM" id="MobiDB-lite"/>
    </source>
</evidence>
<keyword evidence="1" id="KW-0694">RNA-binding</keyword>
<dbReference type="InterPro" id="IPR036612">
    <property type="entry name" value="KH_dom_type_1_sf"/>
</dbReference>
<organism evidence="4">
    <name type="scientific">Aphanomyces astaci</name>
    <name type="common">Crayfish plague agent</name>
    <dbReference type="NCBI Taxonomy" id="112090"/>
    <lineage>
        <taxon>Eukaryota</taxon>
        <taxon>Sar</taxon>
        <taxon>Stramenopiles</taxon>
        <taxon>Oomycota</taxon>
        <taxon>Saprolegniomycetes</taxon>
        <taxon>Saprolegniales</taxon>
        <taxon>Verrucalvaceae</taxon>
        <taxon>Aphanomyces</taxon>
    </lineage>
</organism>
<dbReference type="PROSITE" id="PS50084">
    <property type="entry name" value="KH_TYPE_1"/>
    <property type="match status" value="1"/>
</dbReference>
<evidence type="ECO:0000313" key="4">
    <source>
        <dbReference type="EMBL" id="ETV81542.1"/>
    </source>
</evidence>
<dbReference type="GeneID" id="20808028"/>
<dbReference type="OrthoDB" id="392925at2759"/>
<dbReference type="Gene3D" id="3.40.50.11980">
    <property type="match status" value="1"/>
</dbReference>
<accession>W4GPB5</accession>
<dbReference type="Pfam" id="PF11977">
    <property type="entry name" value="RNase_Zc3h12a"/>
    <property type="match status" value="1"/>
</dbReference>
<gene>
    <name evidence="4" type="ORF">H257_06032</name>
</gene>
<proteinExistence type="predicted"/>
<dbReference type="CDD" id="cd00105">
    <property type="entry name" value="KH-I"/>
    <property type="match status" value="1"/>
</dbReference>